<dbReference type="Ensembl" id="ENSSGRT00000060361.1">
    <property type="protein sequence ID" value="ENSSGRP00000056544.1"/>
    <property type="gene ID" value="ENSSGRG00000029580.1"/>
</dbReference>
<dbReference type="Proteomes" id="UP000472262">
    <property type="component" value="Unassembled WGS sequence"/>
</dbReference>
<dbReference type="Gene3D" id="2.40.70.10">
    <property type="entry name" value="Acid Proteases"/>
    <property type="match status" value="1"/>
</dbReference>
<sequence>MVDCKKVPTLPTISFVLGGKTYSLTGEQYILKVTSYNKIQIIDISQNFNSCAYIGAYFSM</sequence>
<dbReference type="InterPro" id="IPR021109">
    <property type="entry name" value="Peptidase_aspartic_dom_sf"/>
</dbReference>
<evidence type="ECO:0000313" key="2">
    <source>
        <dbReference type="Ensembl" id="ENSSGRP00000056544.1"/>
    </source>
</evidence>
<evidence type="ECO:0000259" key="1">
    <source>
        <dbReference type="Pfam" id="PF00026"/>
    </source>
</evidence>
<feature type="domain" description="Peptidase A1" evidence="1">
    <location>
        <begin position="1"/>
        <end position="58"/>
    </location>
</feature>
<reference evidence="2" key="2">
    <citation type="submission" date="2025-09" db="UniProtKB">
        <authorList>
            <consortium name="Ensembl"/>
        </authorList>
    </citation>
    <scope>IDENTIFICATION</scope>
</reference>
<dbReference type="AlphaFoldDB" id="A0A672NYX8"/>
<protein>
    <recommendedName>
        <fullName evidence="1">Peptidase A1 domain-containing protein</fullName>
    </recommendedName>
</protein>
<dbReference type="Pfam" id="PF00026">
    <property type="entry name" value="Asp"/>
    <property type="match status" value="1"/>
</dbReference>
<evidence type="ECO:0000313" key="3">
    <source>
        <dbReference type="Proteomes" id="UP000472262"/>
    </source>
</evidence>
<dbReference type="InParanoid" id="A0A672NYX8"/>
<name>A0A672NYX8_SINGR</name>
<reference evidence="2" key="1">
    <citation type="submission" date="2025-08" db="UniProtKB">
        <authorList>
            <consortium name="Ensembl"/>
        </authorList>
    </citation>
    <scope>IDENTIFICATION</scope>
</reference>
<dbReference type="SUPFAM" id="SSF50630">
    <property type="entry name" value="Acid proteases"/>
    <property type="match status" value="1"/>
</dbReference>
<accession>A0A672NYX8</accession>
<dbReference type="InterPro" id="IPR033121">
    <property type="entry name" value="PEPTIDASE_A1"/>
</dbReference>
<proteinExistence type="predicted"/>
<organism evidence="2 3">
    <name type="scientific">Sinocyclocheilus grahami</name>
    <name type="common">Dianchi golden-line fish</name>
    <name type="synonym">Barbus grahami</name>
    <dbReference type="NCBI Taxonomy" id="75366"/>
    <lineage>
        <taxon>Eukaryota</taxon>
        <taxon>Metazoa</taxon>
        <taxon>Chordata</taxon>
        <taxon>Craniata</taxon>
        <taxon>Vertebrata</taxon>
        <taxon>Euteleostomi</taxon>
        <taxon>Actinopterygii</taxon>
        <taxon>Neopterygii</taxon>
        <taxon>Teleostei</taxon>
        <taxon>Ostariophysi</taxon>
        <taxon>Cypriniformes</taxon>
        <taxon>Cyprinidae</taxon>
        <taxon>Cyprininae</taxon>
        <taxon>Sinocyclocheilus</taxon>
    </lineage>
</organism>
<keyword evidence="3" id="KW-1185">Reference proteome</keyword>